<evidence type="ECO:0000259" key="17">
    <source>
        <dbReference type="PROSITE" id="PS50011"/>
    </source>
</evidence>
<dbReference type="RefSeq" id="XP_067823849.1">
    <property type="nucleotide sequence ID" value="XM_067959551.1"/>
</dbReference>
<dbReference type="Proteomes" id="UP000294530">
    <property type="component" value="Unassembled WGS sequence"/>
</dbReference>
<feature type="binding site" evidence="14">
    <location>
        <position position="470"/>
    </location>
    <ligand>
        <name>ATP</name>
        <dbReference type="ChEBI" id="CHEBI:30616"/>
    </ligand>
</feature>
<keyword evidence="5" id="KW-0479">Metal-binding</keyword>
<dbReference type="OrthoDB" id="40902at2759"/>
<keyword evidence="10 14" id="KW-0067">ATP-binding</keyword>
<evidence type="ECO:0000256" key="13">
    <source>
        <dbReference type="ARBA" id="ARBA00048679"/>
    </source>
</evidence>
<evidence type="ECO:0000256" key="4">
    <source>
        <dbReference type="ARBA" id="ARBA00022679"/>
    </source>
</evidence>
<dbReference type="EMBL" id="SHOA02000011">
    <property type="protein sequence ID" value="TDH74351.1"/>
    <property type="molecule type" value="Genomic_DNA"/>
</dbReference>
<feature type="domain" description="PH" evidence="16">
    <location>
        <begin position="95"/>
        <end position="250"/>
    </location>
</feature>
<keyword evidence="3" id="KW-0723">Serine/threonine-protein kinase</keyword>
<comment type="catalytic activity">
    <reaction evidence="12">
        <text>L-threonyl-[protein] + ATP = O-phospho-L-threonyl-[protein] + ADP + H(+)</text>
        <dbReference type="Rhea" id="RHEA:46608"/>
        <dbReference type="Rhea" id="RHEA-COMP:11060"/>
        <dbReference type="Rhea" id="RHEA-COMP:11605"/>
        <dbReference type="ChEBI" id="CHEBI:15378"/>
        <dbReference type="ChEBI" id="CHEBI:30013"/>
        <dbReference type="ChEBI" id="CHEBI:30616"/>
        <dbReference type="ChEBI" id="CHEBI:61977"/>
        <dbReference type="ChEBI" id="CHEBI:456216"/>
        <dbReference type="EC" id="2.7.11.1"/>
    </reaction>
</comment>
<dbReference type="PROSITE" id="PS50011">
    <property type="entry name" value="PROTEIN_KINASE_DOM"/>
    <property type="match status" value="1"/>
</dbReference>
<keyword evidence="7 14" id="KW-0547">Nucleotide-binding</keyword>
<dbReference type="InterPro" id="IPR008271">
    <property type="entry name" value="Ser/Thr_kinase_AS"/>
</dbReference>
<feature type="region of interest" description="Disordered" evidence="15">
    <location>
        <begin position="21"/>
        <end position="50"/>
    </location>
</feature>
<evidence type="ECO:0000259" key="16">
    <source>
        <dbReference type="PROSITE" id="PS50003"/>
    </source>
</evidence>
<keyword evidence="9" id="KW-0106">Calcium</keyword>
<dbReference type="AlphaFoldDB" id="A0A976P058"/>
<dbReference type="SMART" id="SM00233">
    <property type="entry name" value="PH"/>
    <property type="match status" value="1"/>
</dbReference>
<evidence type="ECO:0000256" key="14">
    <source>
        <dbReference type="PROSITE-ProRule" id="PRU10141"/>
    </source>
</evidence>
<dbReference type="CDD" id="cd00821">
    <property type="entry name" value="PH"/>
    <property type="match status" value="1"/>
</dbReference>
<dbReference type="PROSITE" id="PS50003">
    <property type="entry name" value="PH_DOMAIN"/>
    <property type="match status" value="1"/>
</dbReference>
<evidence type="ECO:0000256" key="10">
    <source>
        <dbReference type="ARBA" id="ARBA00022840"/>
    </source>
</evidence>
<feature type="domain" description="Protein kinase" evidence="17">
    <location>
        <begin position="437"/>
        <end position="693"/>
    </location>
</feature>
<evidence type="ECO:0000313" key="18">
    <source>
        <dbReference type="EMBL" id="TDH74351.1"/>
    </source>
</evidence>
<dbReference type="FunFam" id="3.30.200.20:FF:000315">
    <property type="entry name" value="Calcium-dependent protein kinase 3"/>
    <property type="match status" value="1"/>
</dbReference>
<evidence type="ECO:0000256" key="6">
    <source>
        <dbReference type="ARBA" id="ARBA00022737"/>
    </source>
</evidence>
<reference evidence="18 19" key="1">
    <citation type="journal article" date="2021" name="Genome Biol.">
        <title>AFLAP: assembly-free linkage analysis pipeline using k-mers from genome sequencing data.</title>
        <authorList>
            <person name="Fletcher K."/>
            <person name="Zhang L."/>
            <person name="Gil J."/>
            <person name="Han R."/>
            <person name="Cavanaugh K."/>
            <person name="Michelmore R."/>
        </authorList>
    </citation>
    <scope>NUCLEOTIDE SEQUENCE [LARGE SCALE GENOMIC DNA]</scope>
    <source>
        <strain evidence="18 19">SF5</strain>
    </source>
</reference>
<evidence type="ECO:0000256" key="2">
    <source>
        <dbReference type="ARBA" id="ARBA00012513"/>
    </source>
</evidence>
<evidence type="ECO:0000256" key="5">
    <source>
        <dbReference type="ARBA" id="ARBA00022723"/>
    </source>
</evidence>
<dbReference type="GO" id="GO:0046872">
    <property type="term" value="F:metal ion binding"/>
    <property type="evidence" value="ECO:0007669"/>
    <property type="project" value="UniProtKB-KW"/>
</dbReference>
<evidence type="ECO:0000256" key="9">
    <source>
        <dbReference type="ARBA" id="ARBA00022837"/>
    </source>
</evidence>
<feature type="compositionally biased region" description="Polar residues" evidence="15">
    <location>
        <begin position="21"/>
        <end position="33"/>
    </location>
</feature>
<gene>
    <name evidence="18" type="ORF">CCR75_001448</name>
</gene>
<dbReference type="GeneID" id="94345222"/>
<dbReference type="Pfam" id="PF00169">
    <property type="entry name" value="PH"/>
    <property type="match status" value="1"/>
</dbReference>
<protein>
    <recommendedName>
        <fullName evidence="2">non-specific serine/threonine protein kinase</fullName>
        <ecNumber evidence="2">2.7.11.1</ecNumber>
    </recommendedName>
</protein>
<accession>A0A976P058</accession>
<dbReference type="SUPFAM" id="SSF56112">
    <property type="entry name" value="Protein kinase-like (PK-like)"/>
    <property type="match status" value="1"/>
</dbReference>
<keyword evidence="6" id="KW-0677">Repeat</keyword>
<dbReference type="PROSITE" id="PS00107">
    <property type="entry name" value="PROTEIN_KINASE_ATP"/>
    <property type="match status" value="1"/>
</dbReference>
<dbReference type="SMART" id="SM00220">
    <property type="entry name" value="S_TKc"/>
    <property type="match status" value="1"/>
</dbReference>
<evidence type="ECO:0000256" key="1">
    <source>
        <dbReference type="ARBA" id="ARBA00001946"/>
    </source>
</evidence>
<evidence type="ECO:0000313" key="19">
    <source>
        <dbReference type="Proteomes" id="UP000294530"/>
    </source>
</evidence>
<dbReference type="KEGG" id="blac:94345222"/>
<dbReference type="GO" id="GO:0005524">
    <property type="term" value="F:ATP binding"/>
    <property type="evidence" value="ECO:0007669"/>
    <property type="project" value="UniProtKB-UniRule"/>
</dbReference>
<keyword evidence="4" id="KW-0808">Transferase</keyword>
<dbReference type="InterPro" id="IPR000719">
    <property type="entry name" value="Prot_kinase_dom"/>
</dbReference>
<dbReference type="Gene3D" id="1.10.510.10">
    <property type="entry name" value="Transferase(Phosphotransferase) domain 1"/>
    <property type="match status" value="1"/>
</dbReference>
<dbReference type="Pfam" id="PF00069">
    <property type="entry name" value="Pkinase"/>
    <property type="match status" value="1"/>
</dbReference>
<dbReference type="Gene3D" id="2.30.29.30">
    <property type="entry name" value="Pleckstrin-homology domain (PH domain)/Phosphotyrosine-binding domain (PTB)"/>
    <property type="match status" value="1"/>
</dbReference>
<evidence type="ECO:0000256" key="7">
    <source>
        <dbReference type="ARBA" id="ARBA00022741"/>
    </source>
</evidence>
<evidence type="ECO:0000256" key="12">
    <source>
        <dbReference type="ARBA" id="ARBA00047899"/>
    </source>
</evidence>
<dbReference type="EC" id="2.7.11.1" evidence="2"/>
<dbReference type="InterPro" id="IPR017441">
    <property type="entry name" value="Protein_kinase_ATP_BS"/>
</dbReference>
<dbReference type="PANTHER" id="PTHR24347">
    <property type="entry name" value="SERINE/THREONINE-PROTEIN KINASE"/>
    <property type="match status" value="1"/>
</dbReference>
<name>A0A976P058_BRELC</name>
<comment type="caution">
    <text evidence="18">The sequence shown here is derived from an EMBL/GenBank/DDBJ whole genome shotgun (WGS) entry which is preliminary data.</text>
</comment>
<evidence type="ECO:0000256" key="11">
    <source>
        <dbReference type="ARBA" id="ARBA00024334"/>
    </source>
</evidence>
<comment type="catalytic activity">
    <reaction evidence="13">
        <text>L-seryl-[protein] + ATP = O-phospho-L-seryl-[protein] + ADP + H(+)</text>
        <dbReference type="Rhea" id="RHEA:17989"/>
        <dbReference type="Rhea" id="RHEA-COMP:9863"/>
        <dbReference type="Rhea" id="RHEA-COMP:11604"/>
        <dbReference type="ChEBI" id="CHEBI:15378"/>
        <dbReference type="ChEBI" id="CHEBI:29999"/>
        <dbReference type="ChEBI" id="CHEBI:30616"/>
        <dbReference type="ChEBI" id="CHEBI:83421"/>
        <dbReference type="ChEBI" id="CHEBI:456216"/>
        <dbReference type="EC" id="2.7.11.1"/>
    </reaction>
</comment>
<evidence type="ECO:0000256" key="8">
    <source>
        <dbReference type="ARBA" id="ARBA00022777"/>
    </source>
</evidence>
<evidence type="ECO:0000256" key="15">
    <source>
        <dbReference type="SAM" id="MobiDB-lite"/>
    </source>
</evidence>
<comment type="similarity">
    <text evidence="11">Belongs to the protein kinase superfamily. Ser/Thr protein kinase family. CDPK subfamily.</text>
</comment>
<dbReference type="CDD" id="cd05117">
    <property type="entry name" value="STKc_CAMK"/>
    <property type="match status" value="1"/>
</dbReference>
<dbReference type="GO" id="GO:0004674">
    <property type="term" value="F:protein serine/threonine kinase activity"/>
    <property type="evidence" value="ECO:0007669"/>
    <property type="project" value="UniProtKB-KW"/>
</dbReference>
<dbReference type="InterPro" id="IPR011009">
    <property type="entry name" value="Kinase-like_dom_sf"/>
</dbReference>
<keyword evidence="19" id="KW-1185">Reference proteome</keyword>
<dbReference type="SUPFAM" id="SSF50729">
    <property type="entry name" value="PH domain-like"/>
    <property type="match status" value="1"/>
</dbReference>
<proteinExistence type="inferred from homology"/>
<comment type="cofactor">
    <cofactor evidence="1">
        <name>Mg(2+)</name>
        <dbReference type="ChEBI" id="CHEBI:18420"/>
    </cofactor>
</comment>
<evidence type="ECO:0000256" key="3">
    <source>
        <dbReference type="ARBA" id="ARBA00022527"/>
    </source>
</evidence>
<dbReference type="FunFam" id="1.10.510.10:FF:000571">
    <property type="entry name" value="Maternal embryonic leucine zipper kinase"/>
    <property type="match status" value="1"/>
</dbReference>
<dbReference type="InterPro" id="IPR001849">
    <property type="entry name" value="PH_domain"/>
</dbReference>
<keyword evidence="8" id="KW-0418">Kinase</keyword>
<sequence>MNDSAPLVLVPPTALLLQPSLTSITMSDSQRSKQLPGESSDRLRSPTESRLAAGRRHLTPSHGTMASASAPSYQPLDAIESVRTANANPNGGGHEVILSGTLFKRGQIFKTWLPRYLVLSRDALHVYRKNPYMQQQEKDVAQWEKKLLKMEVVQADGIRVEATDAFKNHPFCFVLIARKRSRHLGPFQSSGSDGCAKKSRFFSRAGCRGFQHRNLSNIDSSDGPVVLYYFEASKDTERQRWIRALQRWMEDTSPTKLGRGILNYIVNNDYSNHRYGKKVVESSSKKSVGLVGDSGLVLSPASHAGRSVEQEFPVLANLIRDLHDCKKEDEMIYILDQVFGEVQDGANSSYIKKLISTAGEAKLEESAHIWTTHVKTAYATIMKALQSTPSEQEPSSQAPTLRAPNYAMRQHSGVSIESSGSNQSLRTLDVVSFHRFYKLGRKLGSGAFSVVHIATHRETRKQVAVKCIAKVSLGSQDVGSLKQEVEVMSSLNHPNLVPLLDYFEEDRYYYIVTPLCTGGELFDDLVKRKSYTEEDARVLMRKLASAIDYLHSRGIVHRDLKPENILLKTSAPGAEIMIADFGFARSMNGSRRGTACGTPGYVAPEVVRGEPYGAEVDCWSLGVILYILLCGYPPFPGANHATVLDKVVKAEYTFEVPYWDGVSDEAKDLVMELLTVDRTKRLNASGILAHPWMDEVRASAMGMTDDTESRKRFTRKCSDLLPALHQMRKHSLTHGSPKIRPSDMNVDDIELDELTMNSDKETLERELADMEGL</sequence>
<dbReference type="InterPro" id="IPR011993">
    <property type="entry name" value="PH-like_dom_sf"/>
</dbReference>
<organism evidence="18 19">
    <name type="scientific">Bremia lactucae</name>
    <name type="common">Lettuce downy mildew</name>
    <dbReference type="NCBI Taxonomy" id="4779"/>
    <lineage>
        <taxon>Eukaryota</taxon>
        <taxon>Sar</taxon>
        <taxon>Stramenopiles</taxon>
        <taxon>Oomycota</taxon>
        <taxon>Peronosporomycetes</taxon>
        <taxon>Peronosporales</taxon>
        <taxon>Peronosporaceae</taxon>
        <taxon>Bremia</taxon>
    </lineage>
</organism>
<dbReference type="PROSITE" id="PS00108">
    <property type="entry name" value="PROTEIN_KINASE_ST"/>
    <property type="match status" value="1"/>
</dbReference>